<dbReference type="Proteomes" id="UP000033966">
    <property type="component" value="Unassembled WGS sequence"/>
</dbReference>
<accession>A0A0G1NC29</accession>
<gene>
    <name evidence="1" type="ORF">UW92_C0031G0004</name>
</gene>
<dbReference type="EMBL" id="LCKF01000031">
    <property type="protein sequence ID" value="KKT90657.1"/>
    <property type="molecule type" value="Genomic_DNA"/>
</dbReference>
<organism evidence="1 2">
    <name type="scientific">Candidatus Jorgensenbacteria bacterium GW2011_GWA2_45_13</name>
    <dbReference type="NCBI Taxonomy" id="1618662"/>
    <lineage>
        <taxon>Bacteria</taxon>
        <taxon>Candidatus Joergenseniibacteriota</taxon>
    </lineage>
</organism>
<protein>
    <recommendedName>
        <fullName evidence="3">Sugar O-methyltransferase</fullName>
    </recommendedName>
</protein>
<comment type="caution">
    <text evidence="1">The sequence shown here is derived from an EMBL/GenBank/DDBJ whole genome shotgun (WGS) entry which is preliminary data.</text>
</comment>
<proteinExistence type="predicted"/>
<sequence>MWHEGGIRLLIQKIRRRLRISYFDLFAHQMPRGLPSVLMEVKYIEASQEDVLIAKRILTSAGKALKDEKDHAKSKSYVDAWDDLREKSHDKLSEIISSGEARRLADYLANVHMREMTYGISGSAEEYKQIASNARLKKEMGGIIKDILVSFAEALCILPYEVIVPYVAKKNIYKDSDLLIDEIEKKIGISIAPPDIDGGLFKLALKKGFFHERDLWSLYAAWRIGQIADKNSSICEIGAGIGKAAMYASRFGFENYSIFDLPLMNVIQAWYLIKTLPDKKITLYGETEDSKDSVKIMPSWEFAKTDKRYGLVLNQDSFPEISKDVVEDYLRKIKKCTKYFLSINHEHQAPLFSGTDKRNLVVPSLVEESGGFKRIYRFPFWLRKGYAEELYEIT</sequence>
<name>A0A0G1NC29_9BACT</name>
<dbReference type="NCBIfam" id="TIGR04371">
    <property type="entry name" value="methyltran_NanM"/>
    <property type="match status" value="1"/>
</dbReference>
<reference evidence="1 2" key="1">
    <citation type="journal article" date="2015" name="Nature">
        <title>rRNA introns, odd ribosomes, and small enigmatic genomes across a large radiation of phyla.</title>
        <authorList>
            <person name="Brown C.T."/>
            <person name="Hug L.A."/>
            <person name="Thomas B.C."/>
            <person name="Sharon I."/>
            <person name="Castelle C.J."/>
            <person name="Singh A."/>
            <person name="Wilkins M.J."/>
            <person name="Williams K.H."/>
            <person name="Banfield J.F."/>
        </authorList>
    </citation>
    <scope>NUCLEOTIDE SEQUENCE [LARGE SCALE GENOMIC DNA]</scope>
</reference>
<dbReference type="InterPro" id="IPR030807">
    <property type="entry name" value="Methyltran_NanM"/>
</dbReference>
<evidence type="ECO:0000313" key="2">
    <source>
        <dbReference type="Proteomes" id="UP000033966"/>
    </source>
</evidence>
<evidence type="ECO:0000313" key="1">
    <source>
        <dbReference type="EMBL" id="KKT90657.1"/>
    </source>
</evidence>
<evidence type="ECO:0008006" key="3">
    <source>
        <dbReference type="Google" id="ProtNLM"/>
    </source>
</evidence>
<dbReference type="AlphaFoldDB" id="A0A0G1NC29"/>